<protein>
    <submittedName>
        <fullName evidence="1">Uncharacterized protein</fullName>
    </submittedName>
</protein>
<proteinExistence type="predicted"/>
<sequence>MGSSGKLYGTAQMDNPKPTICKLMRTPYRCSLCLPR</sequence>
<evidence type="ECO:0000313" key="1">
    <source>
        <dbReference type="EMBL" id="JAH01096.1"/>
    </source>
</evidence>
<dbReference type="AlphaFoldDB" id="A0A0E9P8V3"/>
<dbReference type="EMBL" id="GBXM01107481">
    <property type="protein sequence ID" value="JAH01096.1"/>
    <property type="molecule type" value="Transcribed_RNA"/>
</dbReference>
<accession>A0A0E9P8V3</accession>
<reference evidence="1" key="1">
    <citation type="submission" date="2014-11" db="EMBL/GenBank/DDBJ databases">
        <authorList>
            <person name="Amaro Gonzalez C."/>
        </authorList>
    </citation>
    <scope>NUCLEOTIDE SEQUENCE</scope>
</reference>
<organism evidence="1">
    <name type="scientific">Anguilla anguilla</name>
    <name type="common">European freshwater eel</name>
    <name type="synonym">Muraena anguilla</name>
    <dbReference type="NCBI Taxonomy" id="7936"/>
    <lineage>
        <taxon>Eukaryota</taxon>
        <taxon>Metazoa</taxon>
        <taxon>Chordata</taxon>
        <taxon>Craniata</taxon>
        <taxon>Vertebrata</taxon>
        <taxon>Euteleostomi</taxon>
        <taxon>Actinopterygii</taxon>
        <taxon>Neopterygii</taxon>
        <taxon>Teleostei</taxon>
        <taxon>Anguilliformes</taxon>
        <taxon>Anguillidae</taxon>
        <taxon>Anguilla</taxon>
    </lineage>
</organism>
<reference evidence="1" key="2">
    <citation type="journal article" date="2015" name="Fish Shellfish Immunol.">
        <title>Early steps in the European eel (Anguilla anguilla)-Vibrio vulnificus interaction in the gills: Role of the RtxA13 toxin.</title>
        <authorList>
            <person name="Callol A."/>
            <person name="Pajuelo D."/>
            <person name="Ebbesson L."/>
            <person name="Teles M."/>
            <person name="MacKenzie S."/>
            <person name="Amaro C."/>
        </authorList>
    </citation>
    <scope>NUCLEOTIDE SEQUENCE</scope>
</reference>
<name>A0A0E9P8V3_ANGAN</name>